<sequence>MVSLKAHAGLVTVLALVQWLGGIYLFYLIRVVNALPEAAQLIPLHTLIAVVFFIALTALLLRSAKLGAGKIVAIPLILTIIQGIVGIVILLVINKVLQISLESITILGLYIHHPLGWLVMLTTLYATFKLTRGGRI</sequence>
<feature type="transmembrane region" description="Helical" evidence="1">
    <location>
        <begin position="105"/>
        <end position="128"/>
    </location>
</feature>
<dbReference type="AlphaFoldDB" id="A0A832ZXN9"/>
<accession>A0A832ZXN9</accession>
<dbReference type="Proteomes" id="UP000608579">
    <property type="component" value="Unassembled WGS sequence"/>
</dbReference>
<organism evidence="2 3">
    <name type="scientific">Caldiarchaeum subterraneum</name>
    <dbReference type="NCBI Taxonomy" id="311458"/>
    <lineage>
        <taxon>Archaea</taxon>
        <taxon>Nitrososphaerota</taxon>
        <taxon>Candidatus Caldarchaeales</taxon>
        <taxon>Candidatus Caldarchaeaceae</taxon>
        <taxon>Candidatus Caldarchaeum</taxon>
    </lineage>
</organism>
<reference evidence="2" key="1">
    <citation type="journal article" date="2020" name="ISME J.">
        <title>Gammaproteobacteria mediating utilization of methyl-, sulfur- and petroleum organic compounds in deep ocean hydrothermal plumes.</title>
        <authorList>
            <person name="Zhou Z."/>
            <person name="Liu Y."/>
            <person name="Pan J."/>
            <person name="Cron B.R."/>
            <person name="Toner B.M."/>
            <person name="Anantharaman K."/>
            <person name="Breier J.A."/>
            <person name="Dick G.J."/>
            <person name="Li M."/>
        </authorList>
    </citation>
    <scope>NUCLEOTIDE SEQUENCE</scope>
    <source>
        <strain evidence="2">SZUA-1515</strain>
    </source>
</reference>
<keyword evidence="1" id="KW-1133">Transmembrane helix</keyword>
<dbReference type="EMBL" id="DQVM01000029">
    <property type="protein sequence ID" value="HIQ29236.1"/>
    <property type="molecule type" value="Genomic_DNA"/>
</dbReference>
<keyword evidence="1" id="KW-0472">Membrane</keyword>
<name>A0A832ZXN9_CALS0</name>
<keyword evidence="1" id="KW-0812">Transmembrane</keyword>
<feature type="transmembrane region" description="Helical" evidence="1">
    <location>
        <begin position="41"/>
        <end position="61"/>
    </location>
</feature>
<evidence type="ECO:0000313" key="3">
    <source>
        <dbReference type="Proteomes" id="UP000608579"/>
    </source>
</evidence>
<evidence type="ECO:0000313" key="2">
    <source>
        <dbReference type="EMBL" id="HIQ29236.1"/>
    </source>
</evidence>
<feature type="transmembrane region" description="Helical" evidence="1">
    <location>
        <begin position="7"/>
        <end position="29"/>
    </location>
</feature>
<evidence type="ECO:0000256" key="1">
    <source>
        <dbReference type="SAM" id="Phobius"/>
    </source>
</evidence>
<gene>
    <name evidence="2" type="ORF">EYH45_01580</name>
</gene>
<protein>
    <submittedName>
        <fullName evidence="2">Uncharacterized protein</fullName>
    </submittedName>
</protein>
<comment type="caution">
    <text evidence="2">The sequence shown here is derived from an EMBL/GenBank/DDBJ whole genome shotgun (WGS) entry which is preliminary data.</text>
</comment>
<proteinExistence type="predicted"/>
<feature type="transmembrane region" description="Helical" evidence="1">
    <location>
        <begin position="73"/>
        <end position="93"/>
    </location>
</feature>